<feature type="transmembrane region" description="Helical" evidence="1">
    <location>
        <begin position="187"/>
        <end position="214"/>
    </location>
</feature>
<evidence type="ECO:0000259" key="2">
    <source>
        <dbReference type="Pfam" id="PF02517"/>
    </source>
</evidence>
<reference evidence="3" key="1">
    <citation type="submission" date="2021-02" db="EMBL/GenBank/DDBJ databases">
        <title>Natrosporangium hydrolyticum gen. nov., sp. nov, a haloalkaliphilic actinobacterium from a soda solonchak soil.</title>
        <authorList>
            <person name="Sorokin D.Y."/>
            <person name="Khijniak T.V."/>
            <person name="Zakharycheva A.P."/>
            <person name="Boueva O.V."/>
            <person name="Ariskina E.V."/>
            <person name="Hahnke R.L."/>
            <person name="Bunk B."/>
            <person name="Sproer C."/>
            <person name="Schumann P."/>
            <person name="Evtushenko L.I."/>
            <person name="Kublanov I.V."/>
        </authorList>
    </citation>
    <scope>NUCLEOTIDE SEQUENCE</scope>
    <source>
        <strain evidence="3">DSM 106523</strain>
    </source>
</reference>
<protein>
    <submittedName>
        <fullName evidence="3">CPBP family intramembrane metalloprotease</fullName>
    </submittedName>
</protein>
<dbReference type="KEGG" id="nhy:JQS43_03680"/>
<evidence type="ECO:0000256" key="1">
    <source>
        <dbReference type="SAM" id="Phobius"/>
    </source>
</evidence>
<proteinExistence type="predicted"/>
<evidence type="ECO:0000313" key="3">
    <source>
        <dbReference type="EMBL" id="QSB15466.1"/>
    </source>
</evidence>
<feature type="transmembrane region" description="Helical" evidence="1">
    <location>
        <begin position="78"/>
        <end position="106"/>
    </location>
</feature>
<sequence>MSTARPYWAIPLTALCTLVAAVGGALPAMVLLGRESVVAPVLSGAGVTALALLLVFLWRRYLLQRDWTGVGLTWRRSAVSQGLLGAVAGAAAVLATNVFSLATGAARFGDWSAYGETAGQVVVTIAIVLSVSILMQGLPEEVLWRGHLHDLLATTLSPRTVLLLTSVCFGVLHLVSQSGTEGAFERALYILMAVALGFAAGAGRLRTGAVWLAVGLHSGFHLGLRGLPIEPVDQVTWLLTLTVAMGAVGLLLLGRGGVRQLVTSVPATEGRPS</sequence>
<dbReference type="EMBL" id="CP070499">
    <property type="protein sequence ID" value="QSB15466.1"/>
    <property type="molecule type" value="Genomic_DNA"/>
</dbReference>
<feature type="domain" description="CAAX prenyl protease 2/Lysostaphin resistance protein A-like" evidence="2">
    <location>
        <begin position="126"/>
        <end position="221"/>
    </location>
</feature>
<keyword evidence="4" id="KW-1185">Reference proteome</keyword>
<gene>
    <name evidence="3" type="ORF">JQS43_03680</name>
</gene>
<dbReference type="InterPro" id="IPR003675">
    <property type="entry name" value="Rce1/LyrA-like_dom"/>
</dbReference>
<dbReference type="PANTHER" id="PTHR39430">
    <property type="entry name" value="MEMBRANE-ASSOCIATED PROTEASE-RELATED"/>
    <property type="match status" value="1"/>
</dbReference>
<keyword evidence="1" id="KW-1133">Transmembrane helix</keyword>
<dbReference type="GO" id="GO:0080120">
    <property type="term" value="P:CAAX-box protein maturation"/>
    <property type="evidence" value="ECO:0007669"/>
    <property type="project" value="UniProtKB-ARBA"/>
</dbReference>
<keyword evidence="1" id="KW-0472">Membrane</keyword>
<keyword evidence="1" id="KW-0812">Transmembrane</keyword>
<keyword evidence="3" id="KW-0645">Protease</keyword>
<dbReference type="GO" id="GO:0008237">
    <property type="term" value="F:metallopeptidase activity"/>
    <property type="evidence" value="ECO:0007669"/>
    <property type="project" value="UniProtKB-KW"/>
</dbReference>
<dbReference type="PANTHER" id="PTHR39430:SF1">
    <property type="entry name" value="PROTEASE"/>
    <property type="match status" value="1"/>
</dbReference>
<organism evidence="3 4">
    <name type="scientific">Natronosporangium hydrolyticum</name>
    <dbReference type="NCBI Taxonomy" id="2811111"/>
    <lineage>
        <taxon>Bacteria</taxon>
        <taxon>Bacillati</taxon>
        <taxon>Actinomycetota</taxon>
        <taxon>Actinomycetes</taxon>
        <taxon>Micromonosporales</taxon>
        <taxon>Micromonosporaceae</taxon>
        <taxon>Natronosporangium</taxon>
    </lineage>
</organism>
<name>A0A895YLB7_9ACTN</name>
<dbReference type="Pfam" id="PF02517">
    <property type="entry name" value="Rce1-like"/>
    <property type="match status" value="1"/>
</dbReference>
<feature type="transmembrane region" description="Helical" evidence="1">
    <location>
        <begin position="234"/>
        <end position="253"/>
    </location>
</feature>
<feature type="transmembrane region" description="Helical" evidence="1">
    <location>
        <begin position="37"/>
        <end position="58"/>
    </location>
</feature>
<accession>A0A895YLB7</accession>
<dbReference type="Proteomes" id="UP000662857">
    <property type="component" value="Chromosome"/>
</dbReference>
<dbReference type="GO" id="GO:0004175">
    <property type="term" value="F:endopeptidase activity"/>
    <property type="evidence" value="ECO:0007669"/>
    <property type="project" value="UniProtKB-ARBA"/>
</dbReference>
<keyword evidence="3" id="KW-0378">Hydrolase</keyword>
<dbReference type="AlphaFoldDB" id="A0A895YLB7"/>
<feature type="transmembrane region" description="Helical" evidence="1">
    <location>
        <begin position="156"/>
        <end position="175"/>
    </location>
</feature>
<feature type="transmembrane region" description="Helical" evidence="1">
    <location>
        <begin position="6"/>
        <end position="30"/>
    </location>
</feature>
<evidence type="ECO:0000313" key="4">
    <source>
        <dbReference type="Proteomes" id="UP000662857"/>
    </source>
</evidence>
<dbReference type="RefSeq" id="WP_239677647.1">
    <property type="nucleotide sequence ID" value="NZ_CP070499.1"/>
</dbReference>
<keyword evidence="3" id="KW-0482">Metalloprotease</keyword>
<feature type="transmembrane region" description="Helical" evidence="1">
    <location>
        <begin position="118"/>
        <end position="136"/>
    </location>
</feature>